<proteinExistence type="predicted"/>
<keyword evidence="3" id="KW-1185">Reference proteome</keyword>
<evidence type="ECO:0000313" key="3">
    <source>
        <dbReference type="Proteomes" id="UP000553776"/>
    </source>
</evidence>
<feature type="domain" description="GRAM" evidence="1">
    <location>
        <begin position="6"/>
        <end position="84"/>
    </location>
</feature>
<accession>A0A841TW88</accession>
<dbReference type="InterPro" id="IPR011993">
    <property type="entry name" value="PH-like_dom_sf"/>
</dbReference>
<dbReference type="AlphaFoldDB" id="A0A841TW88"/>
<gene>
    <name evidence="2" type="ORF">H7B90_03415</name>
</gene>
<comment type="caution">
    <text evidence="2">The sequence shown here is derived from an EMBL/GenBank/DDBJ whole genome shotgun (WGS) entry which is preliminary data.</text>
</comment>
<name>A0A841TW88_9BACL</name>
<reference evidence="2 3" key="1">
    <citation type="submission" date="2020-08" db="EMBL/GenBank/DDBJ databases">
        <title>Cohnella phylogeny.</title>
        <authorList>
            <person name="Dunlap C."/>
        </authorList>
    </citation>
    <scope>NUCLEOTIDE SEQUENCE [LARGE SCALE GENOMIC DNA]</scope>
    <source>
        <strain evidence="2 3">DSM 25239</strain>
    </source>
</reference>
<dbReference type="Proteomes" id="UP000553776">
    <property type="component" value="Unassembled WGS sequence"/>
</dbReference>
<dbReference type="EMBL" id="JACJVR010000011">
    <property type="protein sequence ID" value="MBB6690443.1"/>
    <property type="molecule type" value="Genomic_DNA"/>
</dbReference>
<evidence type="ECO:0000259" key="1">
    <source>
        <dbReference type="Pfam" id="PF02893"/>
    </source>
</evidence>
<dbReference type="RefSeq" id="WP_185134475.1">
    <property type="nucleotide sequence ID" value="NZ_JACJVR010000011.1"/>
</dbReference>
<dbReference type="Gene3D" id="2.30.29.30">
    <property type="entry name" value="Pleckstrin-homology domain (PH domain)/Phosphotyrosine-binding domain (PTB)"/>
    <property type="match status" value="1"/>
</dbReference>
<protein>
    <recommendedName>
        <fullName evidence="1">GRAM domain-containing protein</fullName>
    </recommendedName>
</protein>
<dbReference type="InterPro" id="IPR004182">
    <property type="entry name" value="GRAM"/>
</dbReference>
<dbReference type="Pfam" id="PF02893">
    <property type="entry name" value="GRAM"/>
    <property type="match status" value="1"/>
</dbReference>
<organism evidence="2 3">
    <name type="scientific">Cohnella xylanilytica</name>
    <dbReference type="NCBI Taxonomy" id="557555"/>
    <lineage>
        <taxon>Bacteria</taxon>
        <taxon>Bacillati</taxon>
        <taxon>Bacillota</taxon>
        <taxon>Bacilli</taxon>
        <taxon>Bacillales</taxon>
        <taxon>Paenibacillaceae</taxon>
        <taxon>Cohnella</taxon>
    </lineage>
</organism>
<sequence>MSDTPENIHFNVAANLFRGVESVGGRLKISERSMVFHSHAINIQRGSTEIPIDQITSISKRNTLGIVPNGILVETRDGQEYKFVVWNRQKIIDFIDKRIVGRTQV</sequence>
<evidence type="ECO:0000313" key="2">
    <source>
        <dbReference type="EMBL" id="MBB6690443.1"/>
    </source>
</evidence>